<sequence>MFILSLRYTAPMERIDELLPDHVAWLRSQHEAGIFMAWGRKVPREGGVIFAKGDSRAEIEALAKTDPFVANGAAEVKVIEWAPTFVEPGLEQLTA</sequence>
<evidence type="ECO:0000256" key="1">
    <source>
        <dbReference type="ARBA" id="ARBA00007689"/>
    </source>
</evidence>
<dbReference type="Gene3D" id="3.30.70.1060">
    <property type="entry name" value="Dimeric alpha+beta barrel"/>
    <property type="match status" value="1"/>
</dbReference>
<name>A0A840YUM2_9SPHN</name>
<dbReference type="Pfam" id="PF03795">
    <property type="entry name" value="YCII"/>
    <property type="match status" value="1"/>
</dbReference>
<keyword evidence="4" id="KW-1185">Reference proteome</keyword>
<accession>A0A840YUM2</accession>
<dbReference type="EMBL" id="JACIJI010000001">
    <property type="protein sequence ID" value="MBB5717351.1"/>
    <property type="molecule type" value="Genomic_DNA"/>
</dbReference>
<proteinExistence type="inferred from homology"/>
<gene>
    <name evidence="3" type="ORF">FHR23_000258</name>
</gene>
<dbReference type="RefSeq" id="WP_184001132.1">
    <property type="nucleotide sequence ID" value="NZ_BAABIF010000004.1"/>
</dbReference>
<dbReference type="PANTHER" id="PTHR37828">
    <property type="entry name" value="GSR2449 PROTEIN"/>
    <property type="match status" value="1"/>
</dbReference>
<evidence type="ECO:0000259" key="2">
    <source>
        <dbReference type="Pfam" id="PF03795"/>
    </source>
</evidence>
<evidence type="ECO:0000313" key="3">
    <source>
        <dbReference type="EMBL" id="MBB5717351.1"/>
    </source>
</evidence>
<dbReference type="Proteomes" id="UP000554342">
    <property type="component" value="Unassembled WGS sequence"/>
</dbReference>
<dbReference type="InterPro" id="IPR011008">
    <property type="entry name" value="Dimeric_a/b-barrel"/>
</dbReference>
<dbReference type="SUPFAM" id="SSF54909">
    <property type="entry name" value="Dimeric alpha+beta barrel"/>
    <property type="match status" value="1"/>
</dbReference>
<organism evidence="3 4">
    <name type="scientific">Stakelama sediminis</name>
    <dbReference type="NCBI Taxonomy" id="463200"/>
    <lineage>
        <taxon>Bacteria</taxon>
        <taxon>Pseudomonadati</taxon>
        <taxon>Pseudomonadota</taxon>
        <taxon>Alphaproteobacteria</taxon>
        <taxon>Sphingomonadales</taxon>
        <taxon>Sphingomonadaceae</taxon>
        <taxon>Stakelama</taxon>
    </lineage>
</organism>
<evidence type="ECO:0000313" key="4">
    <source>
        <dbReference type="Proteomes" id="UP000554342"/>
    </source>
</evidence>
<feature type="domain" description="YCII-related" evidence="2">
    <location>
        <begin position="1"/>
        <end position="81"/>
    </location>
</feature>
<dbReference type="AlphaFoldDB" id="A0A840YUM2"/>
<comment type="caution">
    <text evidence="3">The sequence shown here is derived from an EMBL/GenBank/DDBJ whole genome shotgun (WGS) entry which is preliminary data.</text>
</comment>
<reference evidence="3 4" key="1">
    <citation type="submission" date="2020-08" db="EMBL/GenBank/DDBJ databases">
        <title>Genomic Encyclopedia of Type Strains, Phase IV (KMG-IV): sequencing the most valuable type-strain genomes for metagenomic binning, comparative biology and taxonomic classification.</title>
        <authorList>
            <person name="Goeker M."/>
        </authorList>
    </citation>
    <scope>NUCLEOTIDE SEQUENCE [LARGE SCALE GENOMIC DNA]</scope>
    <source>
        <strain evidence="3 4">DSM 27203</strain>
    </source>
</reference>
<dbReference type="PANTHER" id="PTHR37828:SF1">
    <property type="entry name" value="YCII-RELATED DOMAIN-CONTAINING PROTEIN"/>
    <property type="match status" value="1"/>
</dbReference>
<protein>
    <submittedName>
        <fullName evidence="3">Uncharacterized protein YciI</fullName>
    </submittedName>
</protein>
<dbReference type="InterPro" id="IPR005545">
    <property type="entry name" value="YCII"/>
</dbReference>
<comment type="similarity">
    <text evidence="1">Belongs to the YciI family.</text>
</comment>